<dbReference type="Proteomes" id="UP000324897">
    <property type="component" value="Chromosome 4"/>
</dbReference>
<feature type="non-terminal residue" evidence="1">
    <location>
        <position position="118"/>
    </location>
</feature>
<gene>
    <name evidence="1" type="ORF">EJB05_14234</name>
</gene>
<dbReference type="Gramene" id="TVU40758">
    <property type="protein sequence ID" value="TVU40758"/>
    <property type="gene ID" value="EJB05_14234"/>
</dbReference>
<keyword evidence="2" id="KW-1185">Reference proteome</keyword>
<evidence type="ECO:0000313" key="1">
    <source>
        <dbReference type="EMBL" id="TVU40758.1"/>
    </source>
</evidence>
<dbReference type="AlphaFoldDB" id="A0A5J9VXV6"/>
<evidence type="ECO:0000313" key="2">
    <source>
        <dbReference type="Proteomes" id="UP000324897"/>
    </source>
</evidence>
<feature type="non-terminal residue" evidence="1">
    <location>
        <position position="1"/>
    </location>
</feature>
<accession>A0A5J9VXV6</accession>
<comment type="caution">
    <text evidence="1">The sequence shown here is derived from an EMBL/GenBank/DDBJ whole genome shotgun (WGS) entry which is preliminary data.</text>
</comment>
<organism evidence="1 2">
    <name type="scientific">Eragrostis curvula</name>
    <name type="common">weeping love grass</name>
    <dbReference type="NCBI Taxonomy" id="38414"/>
    <lineage>
        <taxon>Eukaryota</taxon>
        <taxon>Viridiplantae</taxon>
        <taxon>Streptophyta</taxon>
        <taxon>Embryophyta</taxon>
        <taxon>Tracheophyta</taxon>
        <taxon>Spermatophyta</taxon>
        <taxon>Magnoliopsida</taxon>
        <taxon>Liliopsida</taxon>
        <taxon>Poales</taxon>
        <taxon>Poaceae</taxon>
        <taxon>PACMAD clade</taxon>
        <taxon>Chloridoideae</taxon>
        <taxon>Eragrostideae</taxon>
        <taxon>Eragrostidinae</taxon>
        <taxon>Eragrostis</taxon>
    </lineage>
</organism>
<sequence>WHRNLILATATLILAAHERVHNSNHSLRLPRCIYNVIQAFMYSSETGKWSPPSSFDHVSIDAKSPMRGTLVGDEKVYFKSKWALVHLFRPCPNGELAVQNSVNCDSVTMNSSSQEMRS</sequence>
<protein>
    <submittedName>
        <fullName evidence="1">Uncharacterized protein</fullName>
    </submittedName>
</protein>
<dbReference type="EMBL" id="RWGY01000007">
    <property type="protein sequence ID" value="TVU40758.1"/>
    <property type="molecule type" value="Genomic_DNA"/>
</dbReference>
<proteinExistence type="predicted"/>
<name>A0A5J9VXV6_9POAL</name>
<reference evidence="1 2" key="1">
    <citation type="journal article" date="2019" name="Sci. Rep.">
        <title>A high-quality genome of Eragrostis curvula grass provides insights into Poaceae evolution and supports new strategies to enhance forage quality.</title>
        <authorList>
            <person name="Carballo J."/>
            <person name="Santos B.A.C.M."/>
            <person name="Zappacosta D."/>
            <person name="Garbus I."/>
            <person name="Selva J.P."/>
            <person name="Gallo C.A."/>
            <person name="Diaz A."/>
            <person name="Albertini E."/>
            <person name="Caccamo M."/>
            <person name="Echenique V."/>
        </authorList>
    </citation>
    <scope>NUCLEOTIDE SEQUENCE [LARGE SCALE GENOMIC DNA]</scope>
    <source>
        <strain evidence="2">cv. Victoria</strain>
        <tissue evidence="1">Leaf</tissue>
    </source>
</reference>